<evidence type="ECO:0000313" key="5">
    <source>
        <dbReference type="EMBL" id="NKE73097.1"/>
    </source>
</evidence>
<evidence type="ECO:0000256" key="3">
    <source>
        <dbReference type="ARBA" id="ARBA00022845"/>
    </source>
</evidence>
<keyword evidence="5" id="KW-0969">Cilium</keyword>
<comment type="caution">
    <text evidence="5">The sequence shown here is derived from an EMBL/GenBank/DDBJ whole genome shotgun (WGS) entry which is preliminary data.</text>
</comment>
<keyword evidence="3 4" id="KW-0810">Translation regulation</keyword>
<keyword evidence="2 4" id="KW-1005">Bacterial flagellum biogenesis</keyword>
<dbReference type="PANTHER" id="PTHR39190">
    <property type="entry name" value="FLAGELLAR ASSEMBLY FACTOR FLIW"/>
    <property type="match status" value="1"/>
</dbReference>
<dbReference type="InterPro" id="IPR024046">
    <property type="entry name" value="Flagellar_assmbl_FliW_dom_sf"/>
</dbReference>
<dbReference type="Proteomes" id="UP000534783">
    <property type="component" value="Unassembled WGS sequence"/>
</dbReference>
<evidence type="ECO:0000313" key="6">
    <source>
        <dbReference type="Proteomes" id="UP000534783"/>
    </source>
</evidence>
<dbReference type="SUPFAM" id="SSF141457">
    <property type="entry name" value="BH3618-like"/>
    <property type="match status" value="1"/>
</dbReference>
<keyword evidence="6" id="KW-1185">Reference proteome</keyword>
<dbReference type="HAMAP" id="MF_01185">
    <property type="entry name" value="FliW"/>
    <property type="match status" value="1"/>
</dbReference>
<keyword evidence="4" id="KW-0143">Chaperone</keyword>
<comment type="similarity">
    <text evidence="4">Belongs to the FliW family.</text>
</comment>
<keyword evidence="5" id="KW-0282">Flagellum</keyword>
<comment type="subunit">
    <text evidence="4">Interacts with translational regulator CsrA and flagellin(s).</text>
</comment>
<dbReference type="Pfam" id="PF02623">
    <property type="entry name" value="FliW"/>
    <property type="match status" value="1"/>
</dbReference>
<reference evidence="5 6" key="1">
    <citation type="journal article" date="2020" name="Nature">
        <title>Bacterial chemolithoautotrophy via manganese oxidation.</title>
        <authorList>
            <person name="Yu H."/>
            <person name="Leadbetter J.R."/>
        </authorList>
    </citation>
    <scope>NUCLEOTIDE SEQUENCE [LARGE SCALE GENOMIC DNA]</scope>
    <source>
        <strain evidence="5 6">Mn-1</strain>
    </source>
</reference>
<comment type="subcellular location">
    <subcellularLocation>
        <location evidence="4">Cytoplasm</location>
    </subcellularLocation>
</comment>
<dbReference type="PANTHER" id="PTHR39190:SF1">
    <property type="entry name" value="FLAGELLAR ASSEMBLY FACTOR FLIW"/>
    <property type="match status" value="1"/>
</dbReference>
<dbReference type="Gene3D" id="2.30.290.10">
    <property type="entry name" value="BH3618-like"/>
    <property type="match status" value="1"/>
</dbReference>
<sequence>MQAVNTVIQSAKLGPVSIDPERLLTFPEGIPGFRTVKQYTLVNNDKGHPFFWLQAVEDPELAFVVIDPLVFRPDYRPALPPEEMKELEIESSDSLVVLTILTIPHEDPLKLTANLMAPLVINSKTRKGKQIVLSDLNYSHREPLFPAQVLSASEQGIAGTK</sequence>
<dbReference type="AlphaFoldDB" id="A0A7X6DTH1"/>
<evidence type="ECO:0000256" key="2">
    <source>
        <dbReference type="ARBA" id="ARBA00022795"/>
    </source>
</evidence>
<protein>
    <recommendedName>
        <fullName evidence="4">Flagellar assembly factor FliW</fullName>
    </recommendedName>
</protein>
<dbReference type="InterPro" id="IPR003775">
    <property type="entry name" value="Flagellar_assembly_factor_FliW"/>
</dbReference>
<dbReference type="NCBIfam" id="NF009793">
    <property type="entry name" value="PRK13285.1-1"/>
    <property type="match status" value="1"/>
</dbReference>
<comment type="function">
    <text evidence="4">Acts as an anti-CsrA protein, binds CsrA and prevents it from repressing translation of its target genes, one of which is flagellin. Binds to flagellin and participates in the assembly of the flagellum.</text>
</comment>
<keyword evidence="5" id="KW-0966">Cell projection</keyword>
<dbReference type="GO" id="GO:0044780">
    <property type="term" value="P:bacterial-type flagellum assembly"/>
    <property type="evidence" value="ECO:0007669"/>
    <property type="project" value="UniProtKB-UniRule"/>
</dbReference>
<proteinExistence type="inferred from homology"/>
<dbReference type="GO" id="GO:0005737">
    <property type="term" value="C:cytoplasm"/>
    <property type="evidence" value="ECO:0007669"/>
    <property type="project" value="UniProtKB-SubCell"/>
</dbReference>
<accession>A0A7X6DTH1</accession>
<dbReference type="GO" id="GO:0006417">
    <property type="term" value="P:regulation of translation"/>
    <property type="evidence" value="ECO:0007669"/>
    <property type="project" value="UniProtKB-KW"/>
</dbReference>
<organism evidence="5 6">
    <name type="scientific">Candidatus Manganitrophus noduliformans</name>
    <dbReference type="NCBI Taxonomy" id="2606439"/>
    <lineage>
        <taxon>Bacteria</taxon>
        <taxon>Pseudomonadati</taxon>
        <taxon>Nitrospirota</taxon>
        <taxon>Nitrospiria</taxon>
        <taxon>Candidatus Troglogloeales</taxon>
        <taxon>Candidatus Manganitrophaceae</taxon>
        <taxon>Candidatus Manganitrophus</taxon>
    </lineage>
</organism>
<keyword evidence="1 4" id="KW-0963">Cytoplasm</keyword>
<dbReference type="EMBL" id="VTOW01000005">
    <property type="protein sequence ID" value="NKE73097.1"/>
    <property type="molecule type" value="Genomic_DNA"/>
</dbReference>
<name>A0A7X6DTH1_9BACT</name>
<gene>
    <name evidence="4" type="primary">fliW</name>
    <name evidence="5" type="ORF">MNODULE_20280</name>
</gene>
<evidence type="ECO:0000256" key="4">
    <source>
        <dbReference type="HAMAP-Rule" id="MF_01185"/>
    </source>
</evidence>
<evidence type="ECO:0000256" key="1">
    <source>
        <dbReference type="ARBA" id="ARBA00022490"/>
    </source>
</evidence>